<dbReference type="AlphaFoldDB" id="A0A0E9V0T2"/>
<sequence length="24" mass="2803">MALGKRSRPVNRLQEITPYNNTFP</sequence>
<dbReference type="EMBL" id="GBXM01037739">
    <property type="protein sequence ID" value="JAH70838.1"/>
    <property type="molecule type" value="Transcribed_RNA"/>
</dbReference>
<reference evidence="2" key="2">
    <citation type="journal article" date="2015" name="Fish Shellfish Immunol.">
        <title>Early steps in the European eel (Anguilla anguilla)-Vibrio vulnificus interaction in the gills: Role of the RtxA13 toxin.</title>
        <authorList>
            <person name="Callol A."/>
            <person name="Pajuelo D."/>
            <person name="Ebbesson L."/>
            <person name="Teles M."/>
            <person name="MacKenzie S."/>
            <person name="Amaro C."/>
        </authorList>
    </citation>
    <scope>NUCLEOTIDE SEQUENCE</scope>
</reference>
<reference evidence="2" key="1">
    <citation type="submission" date="2014-11" db="EMBL/GenBank/DDBJ databases">
        <authorList>
            <person name="Amaro Gonzalez C."/>
        </authorList>
    </citation>
    <scope>NUCLEOTIDE SEQUENCE</scope>
</reference>
<organism evidence="2">
    <name type="scientific">Anguilla anguilla</name>
    <name type="common">European freshwater eel</name>
    <name type="synonym">Muraena anguilla</name>
    <dbReference type="NCBI Taxonomy" id="7936"/>
    <lineage>
        <taxon>Eukaryota</taxon>
        <taxon>Metazoa</taxon>
        <taxon>Chordata</taxon>
        <taxon>Craniata</taxon>
        <taxon>Vertebrata</taxon>
        <taxon>Euteleostomi</taxon>
        <taxon>Actinopterygii</taxon>
        <taxon>Neopterygii</taxon>
        <taxon>Teleostei</taxon>
        <taxon>Anguilliformes</taxon>
        <taxon>Anguillidae</taxon>
        <taxon>Anguilla</taxon>
    </lineage>
</organism>
<proteinExistence type="predicted"/>
<name>A0A0E9V0T2_ANGAN</name>
<protein>
    <submittedName>
        <fullName evidence="2">Uncharacterized protein</fullName>
    </submittedName>
</protein>
<accession>A0A0E9V0T2</accession>
<evidence type="ECO:0000256" key="1">
    <source>
        <dbReference type="SAM" id="MobiDB-lite"/>
    </source>
</evidence>
<feature type="region of interest" description="Disordered" evidence="1">
    <location>
        <begin position="1"/>
        <end position="24"/>
    </location>
</feature>
<evidence type="ECO:0000313" key="2">
    <source>
        <dbReference type="EMBL" id="JAH70838.1"/>
    </source>
</evidence>